<proteinExistence type="predicted"/>
<sequence>MCFLDVVVYNKVCVYNGIVIYNNALIYGHIEVCRNLHVCERGESYNHSSMSRDICVYTNVVVLG</sequence>
<evidence type="ECO:0000313" key="2">
    <source>
        <dbReference type="Proteomes" id="UP000001077"/>
    </source>
</evidence>
<dbReference type="EMBL" id="AILY01000054">
    <property type="protein sequence ID" value="EJF83036.1"/>
    <property type="molecule type" value="Genomic_DNA"/>
</dbReference>
<protein>
    <submittedName>
        <fullName evidence="1">Uncharacterized protein</fullName>
    </submittedName>
</protein>
<name>J0QCH6_9HYPH</name>
<dbReference type="HOGENOM" id="CLU_2858648_0_0_5"/>
<comment type="caution">
    <text evidence="1">The sequence shown here is derived from an EMBL/GenBank/DDBJ whole genome shotgun (WGS) entry which is preliminary data.</text>
</comment>
<reference evidence="1 2" key="1">
    <citation type="submission" date="2012-03" db="EMBL/GenBank/DDBJ databases">
        <title>The Genome Sequence of Bartonella rattimassiliensis 15908.</title>
        <authorList>
            <consortium name="The Broad Institute Genome Sequencing Platform"/>
            <consortium name="The Broad Institute Genome Sequencing Center for Infectious Disease"/>
            <person name="Feldgarden M."/>
            <person name="Kirby J."/>
            <person name="Kosoy M."/>
            <person name="Birtles R."/>
            <person name="Probert W.S."/>
            <person name="Chiaraviglio L."/>
            <person name="Young S.K."/>
            <person name="Zeng Q."/>
            <person name="Gargeya S."/>
            <person name="Fitzgerald M."/>
            <person name="Haas B."/>
            <person name="Abouelleil A."/>
            <person name="Alvarado L."/>
            <person name="Arachchi H.M."/>
            <person name="Berlin A."/>
            <person name="Chapman S.B."/>
            <person name="Gearin G."/>
            <person name="Goldberg J."/>
            <person name="Griggs A."/>
            <person name="Gujja S."/>
            <person name="Hansen M."/>
            <person name="Heiman D."/>
            <person name="Howarth C."/>
            <person name="Larimer J."/>
            <person name="Lui A."/>
            <person name="MacDonald P.J.P."/>
            <person name="McCowen C."/>
            <person name="Montmayeur A."/>
            <person name="Murphy C."/>
            <person name="Neiman D."/>
            <person name="Pearson M."/>
            <person name="Priest M."/>
            <person name="Roberts A."/>
            <person name="Saif S."/>
            <person name="Shea T."/>
            <person name="Sisk P."/>
            <person name="Stolte C."/>
            <person name="Sykes S."/>
            <person name="Wortman J."/>
            <person name="Nusbaum C."/>
            <person name="Birren B."/>
        </authorList>
    </citation>
    <scope>NUCLEOTIDE SEQUENCE [LARGE SCALE GENOMIC DNA]</scope>
    <source>
        <strain evidence="1 2">15908</strain>
    </source>
</reference>
<keyword evidence="2" id="KW-1185">Reference proteome</keyword>
<organism evidence="1 2">
    <name type="scientific">Bartonella rattimassiliensis 15908</name>
    <dbReference type="NCBI Taxonomy" id="1094556"/>
    <lineage>
        <taxon>Bacteria</taxon>
        <taxon>Pseudomonadati</taxon>
        <taxon>Pseudomonadota</taxon>
        <taxon>Alphaproteobacteria</taxon>
        <taxon>Hyphomicrobiales</taxon>
        <taxon>Bartonellaceae</taxon>
        <taxon>Bartonella</taxon>
    </lineage>
</organism>
<gene>
    <name evidence="1" type="ORF">MCY_01557</name>
</gene>
<dbReference type="AlphaFoldDB" id="J0QCH6"/>
<evidence type="ECO:0000313" key="1">
    <source>
        <dbReference type="EMBL" id="EJF83036.1"/>
    </source>
</evidence>
<dbReference type="Proteomes" id="UP000001077">
    <property type="component" value="Unassembled WGS sequence"/>
</dbReference>
<accession>J0QCH6</accession>